<dbReference type="SUPFAM" id="SSF52540">
    <property type="entry name" value="P-loop containing nucleoside triphosphate hydrolases"/>
    <property type="match status" value="1"/>
</dbReference>
<reference evidence="2" key="1">
    <citation type="submission" date="2025-08" db="UniProtKB">
        <authorList>
            <consortium name="Ensembl"/>
        </authorList>
    </citation>
    <scope>IDENTIFICATION</scope>
</reference>
<sequence length="85" mass="9338">PIGCPAVTSSTPYRMSRSYFQHRGIPFPPLLYSPRALEAARRFPVEDDDVFNVTYQKSGTALSPPHSRPNAPSPPYPPLPPSCPS</sequence>
<accession>A0A669QQI0</accession>
<evidence type="ECO:0000313" key="3">
    <source>
        <dbReference type="Proteomes" id="UP000472261"/>
    </source>
</evidence>
<evidence type="ECO:0000313" key="2">
    <source>
        <dbReference type="Ensembl" id="ENSPCLP00000022977.1"/>
    </source>
</evidence>
<protein>
    <submittedName>
        <fullName evidence="2">Uncharacterized protein</fullName>
    </submittedName>
</protein>
<dbReference type="Gene3D" id="3.40.50.300">
    <property type="entry name" value="P-loop containing nucleotide triphosphate hydrolases"/>
    <property type="match status" value="1"/>
</dbReference>
<proteinExistence type="predicted"/>
<dbReference type="AlphaFoldDB" id="A0A669QQI0"/>
<name>A0A669QQI0_PHACC</name>
<dbReference type="Proteomes" id="UP000472261">
    <property type="component" value="Unplaced"/>
</dbReference>
<feature type="region of interest" description="Disordered" evidence="1">
    <location>
        <begin position="57"/>
        <end position="85"/>
    </location>
</feature>
<keyword evidence="3" id="KW-1185">Reference proteome</keyword>
<evidence type="ECO:0000256" key="1">
    <source>
        <dbReference type="SAM" id="MobiDB-lite"/>
    </source>
</evidence>
<feature type="compositionally biased region" description="Pro residues" evidence="1">
    <location>
        <begin position="71"/>
        <end position="85"/>
    </location>
</feature>
<reference evidence="2" key="2">
    <citation type="submission" date="2025-09" db="UniProtKB">
        <authorList>
            <consortium name="Ensembl"/>
        </authorList>
    </citation>
    <scope>IDENTIFICATION</scope>
</reference>
<dbReference type="InterPro" id="IPR027417">
    <property type="entry name" value="P-loop_NTPase"/>
</dbReference>
<organism evidence="2 3">
    <name type="scientific">Phasianus colchicus</name>
    <name type="common">Common pheasant</name>
    <dbReference type="NCBI Taxonomy" id="9054"/>
    <lineage>
        <taxon>Eukaryota</taxon>
        <taxon>Metazoa</taxon>
        <taxon>Chordata</taxon>
        <taxon>Craniata</taxon>
        <taxon>Vertebrata</taxon>
        <taxon>Euteleostomi</taxon>
        <taxon>Archelosauria</taxon>
        <taxon>Archosauria</taxon>
        <taxon>Dinosauria</taxon>
        <taxon>Saurischia</taxon>
        <taxon>Theropoda</taxon>
        <taxon>Coelurosauria</taxon>
        <taxon>Aves</taxon>
        <taxon>Neognathae</taxon>
        <taxon>Galloanserae</taxon>
        <taxon>Galliformes</taxon>
        <taxon>Phasianidae</taxon>
        <taxon>Phasianinae</taxon>
        <taxon>Phasianus</taxon>
    </lineage>
</organism>
<dbReference type="Ensembl" id="ENSPCLT00000031969.1">
    <property type="protein sequence ID" value="ENSPCLP00000022977.1"/>
    <property type="gene ID" value="ENSPCLG00000020316.1"/>
</dbReference>